<keyword evidence="2" id="KW-1185">Reference proteome</keyword>
<dbReference type="EMBL" id="VWSF01000019">
    <property type="protein sequence ID" value="KAA5541979.1"/>
    <property type="molecule type" value="Genomic_DNA"/>
</dbReference>
<comment type="caution">
    <text evidence="1">The sequence shown here is derived from an EMBL/GenBank/DDBJ whole genome shotgun (WGS) entry which is preliminary data.</text>
</comment>
<evidence type="ECO:0008006" key="3">
    <source>
        <dbReference type="Google" id="ProtNLM"/>
    </source>
</evidence>
<protein>
    <recommendedName>
        <fullName evidence="3">Cell filamentation protein Fic</fullName>
    </recommendedName>
</protein>
<dbReference type="Gene3D" id="1.10.3290.10">
    <property type="entry name" value="Fido-like domain"/>
    <property type="match status" value="1"/>
</dbReference>
<sequence length="70" mass="7927">MPDLFSDSNGIFFNKWGITNAPELAAQEANFSWLKLSQLNDRGGVPGGKFDKVHFQEIHKTLFGKIYPWA</sequence>
<dbReference type="Proteomes" id="UP000323426">
    <property type="component" value="Unassembled WGS sequence"/>
</dbReference>
<organism evidence="1 2">
    <name type="scientific">Adhaeribacter rhizoryzae</name>
    <dbReference type="NCBI Taxonomy" id="2607907"/>
    <lineage>
        <taxon>Bacteria</taxon>
        <taxon>Pseudomonadati</taxon>
        <taxon>Bacteroidota</taxon>
        <taxon>Cytophagia</taxon>
        <taxon>Cytophagales</taxon>
        <taxon>Hymenobacteraceae</taxon>
        <taxon>Adhaeribacter</taxon>
    </lineage>
</organism>
<gene>
    <name evidence="1" type="ORF">F0145_19525</name>
</gene>
<proteinExistence type="predicted"/>
<accession>A0A5M6D7Z8</accession>
<name>A0A5M6D7Z8_9BACT</name>
<evidence type="ECO:0000313" key="1">
    <source>
        <dbReference type="EMBL" id="KAA5541979.1"/>
    </source>
</evidence>
<dbReference type="AlphaFoldDB" id="A0A5M6D7Z8"/>
<dbReference type="InterPro" id="IPR036597">
    <property type="entry name" value="Fido-like_dom_sf"/>
</dbReference>
<reference evidence="1 2" key="1">
    <citation type="submission" date="2019-09" db="EMBL/GenBank/DDBJ databases">
        <title>Genome sequence and assembly of Adhaeribacter sp.</title>
        <authorList>
            <person name="Chhetri G."/>
        </authorList>
    </citation>
    <scope>NUCLEOTIDE SEQUENCE [LARGE SCALE GENOMIC DNA]</scope>
    <source>
        <strain evidence="1 2">DK36</strain>
    </source>
</reference>
<evidence type="ECO:0000313" key="2">
    <source>
        <dbReference type="Proteomes" id="UP000323426"/>
    </source>
</evidence>
<dbReference type="RefSeq" id="WP_150091112.1">
    <property type="nucleotide sequence ID" value="NZ_VWSF01000019.1"/>
</dbReference>